<accession>A0ABX2XLL3</accession>
<dbReference type="RefSeq" id="WP_065448589.1">
    <property type="nucleotide sequence ID" value="NZ_LVEN01000010.1"/>
</dbReference>
<keyword evidence="3" id="KW-1185">Reference proteome</keyword>
<proteinExistence type="predicted"/>
<protein>
    <recommendedName>
        <fullName evidence="4">Bacteriocin</fullName>
    </recommendedName>
</protein>
<evidence type="ECO:0000256" key="1">
    <source>
        <dbReference type="SAM" id="Phobius"/>
    </source>
</evidence>
<dbReference type="Proteomes" id="UP000093343">
    <property type="component" value="Unassembled WGS sequence"/>
</dbReference>
<feature type="transmembrane region" description="Helical" evidence="1">
    <location>
        <begin position="42"/>
        <end position="70"/>
    </location>
</feature>
<keyword evidence="1" id="KW-1133">Transmembrane helix</keyword>
<comment type="caution">
    <text evidence="2">The sequence shown here is derived from an EMBL/GenBank/DDBJ whole genome shotgun (WGS) entry which is preliminary data.</text>
</comment>
<keyword evidence="1" id="KW-0812">Transmembrane</keyword>
<evidence type="ECO:0008006" key="4">
    <source>
        <dbReference type="Google" id="ProtNLM"/>
    </source>
</evidence>
<name>A0ABX2XLL3_9FLAO</name>
<reference evidence="3" key="1">
    <citation type="submission" date="2016-03" db="EMBL/GenBank/DDBJ databases">
        <title>Draft genome sequence of Paenibacillus glacialis DSM 22343.</title>
        <authorList>
            <person name="Shin S.-K."/>
            <person name="Yi H."/>
        </authorList>
    </citation>
    <scope>NUCLEOTIDE SEQUENCE [LARGE SCALE GENOMIC DNA]</scope>
    <source>
        <strain evidence="3">CCUG 60099</strain>
    </source>
</reference>
<sequence length="79" mass="8036">MKKLELKQMEILIGGQQAMEADQYDGTFDDGRRISLDCGIGLTGLALTVVGAAAVVTTGGAALFAASFIVGSIGTARAC</sequence>
<dbReference type="EMBL" id="LVEN01000010">
    <property type="protein sequence ID" value="OCB76214.1"/>
    <property type="molecule type" value="Genomic_DNA"/>
</dbReference>
<evidence type="ECO:0000313" key="3">
    <source>
        <dbReference type="Proteomes" id="UP000093343"/>
    </source>
</evidence>
<evidence type="ECO:0000313" key="2">
    <source>
        <dbReference type="EMBL" id="OCB76214.1"/>
    </source>
</evidence>
<organism evidence="2 3">
    <name type="scientific">Flavobacterium piscis</name>
    <dbReference type="NCBI Taxonomy" id="1114874"/>
    <lineage>
        <taxon>Bacteria</taxon>
        <taxon>Pseudomonadati</taxon>
        <taxon>Bacteroidota</taxon>
        <taxon>Flavobacteriia</taxon>
        <taxon>Flavobacteriales</taxon>
        <taxon>Flavobacteriaceae</taxon>
        <taxon>Flavobacterium</taxon>
    </lineage>
</organism>
<gene>
    <name evidence="2" type="ORF">FLP_05840</name>
</gene>
<keyword evidence="1" id="KW-0472">Membrane</keyword>